<proteinExistence type="predicted"/>
<dbReference type="AlphaFoldDB" id="A0A409XHS3"/>
<dbReference type="Proteomes" id="UP000283269">
    <property type="component" value="Unassembled WGS sequence"/>
</dbReference>
<sequence>MAIEEKYRGKVVNNESEEYISDLNPLASIVDSDYFIRNSKRKPKADLCINNNMPRHLAPFPDIWGPGL</sequence>
<comment type="caution">
    <text evidence="1">The sequence shown here is derived from an EMBL/GenBank/DDBJ whole genome shotgun (WGS) entry which is preliminary data.</text>
</comment>
<evidence type="ECO:0000313" key="1">
    <source>
        <dbReference type="EMBL" id="PPQ90315.1"/>
    </source>
</evidence>
<gene>
    <name evidence="1" type="ORF">CVT25_007821</name>
</gene>
<keyword evidence="2" id="KW-1185">Reference proteome</keyword>
<dbReference type="InParanoid" id="A0A409XHS3"/>
<name>A0A409XHS3_PSICY</name>
<organism evidence="1 2">
    <name type="scientific">Psilocybe cyanescens</name>
    <dbReference type="NCBI Taxonomy" id="93625"/>
    <lineage>
        <taxon>Eukaryota</taxon>
        <taxon>Fungi</taxon>
        <taxon>Dikarya</taxon>
        <taxon>Basidiomycota</taxon>
        <taxon>Agaricomycotina</taxon>
        <taxon>Agaricomycetes</taxon>
        <taxon>Agaricomycetidae</taxon>
        <taxon>Agaricales</taxon>
        <taxon>Agaricineae</taxon>
        <taxon>Strophariaceae</taxon>
        <taxon>Psilocybe</taxon>
    </lineage>
</organism>
<evidence type="ECO:0000313" key="2">
    <source>
        <dbReference type="Proteomes" id="UP000283269"/>
    </source>
</evidence>
<accession>A0A409XHS3</accession>
<protein>
    <submittedName>
        <fullName evidence="1">Uncharacterized protein</fullName>
    </submittedName>
</protein>
<dbReference type="EMBL" id="NHYD01001652">
    <property type="protein sequence ID" value="PPQ90315.1"/>
    <property type="molecule type" value="Genomic_DNA"/>
</dbReference>
<reference evidence="1 2" key="1">
    <citation type="journal article" date="2018" name="Evol. Lett.">
        <title>Horizontal gene cluster transfer increased hallucinogenic mushroom diversity.</title>
        <authorList>
            <person name="Reynolds H.T."/>
            <person name="Vijayakumar V."/>
            <person name="Gluck-Thaler E."/>
            <person name="Korotkin H.B."/>
            <person name="Matheny P.B."/>
            <person name="Slot J.C."/>
        </authorList>
    </citation>
    <scope>NUCLEOTIDE SEQUENCE [LARGE SCALE GENOMIC DNA]</scope>
    <source>
        <strain evidence="1 2">2631</strain>
    </source>
</reference>